<feature type="transmembrane region" description="Helical" evidence="1">
    <location>
        <begin position="33"/>
        <end position="49"/>
    </location>
</feature>
<feature type="transmembrane region" description="Helical" evidence="1">
    <location>
        <begin position="157"/>
        <end position="178"/>
    </location>
</feature>
<evidence type="ECO:0008006" key="4">
    <source>
        <dbReference type="Google" id="ProtNLM"/>
    </source>
</evidence>
<comment type="caution">
    <text evidence="2">The sequence shown here is derived from an EMBL/GenBank/DDBJ whole genome shotgun (WGS) entry which is preliminary data.</text>
</comment>
<keyword evidence="1" id="KW-0472">Membrane</keyword>
<feature type="transmembrane region" description="Helical" evidence="1">
    <location>
        <begin position="61"/>
        <end position="78"/>
    </location>
</feature>
<dbReference type="Pfam" id="PF13687">
    <property type="entry name" value="DUF4153"/>
    <property type="match status" value="1"/>
</dbReference>
<feature type="transmembrane region" description="Helical" evidence="1">
    <location>
        <begin position="84"/>
        <end position="103"/>
    </location>
</feature>
<dbReference type="AlphaFoldDB" id="A0A852TH41"/>
<evidence type="ECO:0000313" key="3">
    <source>
        <dbReference type="Proteomes" id="UP000548423"/>
    </source>
</evidence>
<accession>A0A852TH41</accession>
<dbReference type="InterPro" id="IPR025291">
    <property type="entry name" value="DUF4153"/>
</dbReference>
<keyword evidence="1" id="KW-1133">Transmembrane helix</keyword>
<proteinExistence type="predicted"/>
<keyword evidence="1" id="KW-0812">Transmembrane</keyword>
<sequence>MELKFGKNDWLFLFMCIVVGIIAEEAFFRAEIGISYLVFLTAFYALFFYRFRGFSYSHQRFGYLVLICIWLLAAGYFINDNLFFYALNIFGIPALVIFHLVVITGKKNIRWNKLAFISYLFSKFVASLKYNFVFASYIGKFFKQGIEESRFQVWKKVGIGILISLPVLFVVLMLLMSADTEFERLMGDIPQWFDMLDGEIVARILVVLFFTFAFFSFLQTLIQKQINAVIHNSDKQWFRMDAIITITVLVLINAVYVLFTVVQFKYFFSGTLQGDFTYAEYARKGFFELLFVTLINLTITILVLTFVDRAAGLIKRFMQVMLTALVLASAVLLSSAFLRLSMYEEAYGFTFIRVMAHSFMIFLVVIFMYTLIKIWIEKLSLFHFYFISALLYYTLMNVINVEQIIVTKNIERYEQSGKIDVHYLNSLSYTGILGLNELYEKNPQLPDLRNILLERQNEANLNTTPWQSYNLKRIQANEELKKLHLE</sequence>
<dbReference type="EMBL" id="JACCBX010000007">
    <property type="protein sequence ID" value="NYE06598.1"/>
    <property type="molecule type" value="Genomic_DNA"/>
</dbReference>
<dbReference type="Proteomes" id="UP000548423">
    <property type="component" value="Unassembled WGS sequence"/>
</dbReference>
<feature type="transmembrane region" description="Helical" evidence="1">
    <location>
        <begin position="286"/>
        <end position="307"/>
    </location>
</feature>
<protein>
    <recommendedName>
        <fullName evidence="4">DUF4173 domain-containing protein</fullName>
    </recommendedName>
</protein>
<feature type="transmembrane region" description="Helical" evidence="1">
    <location>
        <begin position="350"/>
        <end position="372"/>
    </location>
</feature>
<feature type="transmembrane region" description="Helical" evidence="1">
    <location>
        <begin position="379"/>
        <end position="399"/>
    </location>
</feature>
<evidence type="ECO:0000313" key="2">
    <source>
        <dbReference type="EMBL" id="NYE06598.1"/>
    </source>
</evidence>
<feature type="transmembrane region" description="Helical" evidence="1">
    <location>
        <begin position="243"/>
        <end position="266"/>
    </location>
</feature>
<feature type="transmembrane region" description="Helical" evidence="1">
    <location>
        <begin position="200"/>
        <end position="222"/>
    </location>
</feature>
<evidence type="ECO:0000256" key="1">
    <source>
        <dbReference type="SAM" id="Phobius"/>
    </source>
</evidence>
<feature type="transmembrane region" description="Helical" evidence="1">
    <location>
        <begin position="319"/>
        <end position="338"/>
    </location>
</feature>
<reference evidence="3" key="1">
    <citation type="submission" date="2020-07" db="EMBL/GenBank/DDBJ databases">
        <authorList>
            <person name="Partida-Martinez L."/>
            <person name="Huntemann M."/>
            <person name="Clum A."/>
            <person name="Wang J."/>
            <person name="Palaniappan K."/>
            <person name="Ritter S."/>
            <person name="Chen I.-M."/>
            <person name="Stamatis D."/>
            <person name="Reddy T."/>
            <person name="O'Malley R."/>
            <person name="Daum C."/>
            <person name="Shapiro N."/>
            <person name="Ivanova N."/>
            <person name="Kyrpides N."/>
            <person name="Woyke T."/>
        </authorList>
    </citation>
    <scope>NUCLEOTIDE SEQUENCE [LARGE SCALE GENOMIC DNA]</scope>
    <source>
        <strain evidence="3">AT2.8</strain>
    </source>
</reference>
<name>A0A852TH41_9BACI</name>
<reference evidence="3" key="2">
    <citation type="submission" date="2020-08" db="EMBL/GenBank/DDBJ databases">
        <title>The Agave Microbiome: Exploring the role of microbial communities in plant adaptations to desert environments.</title>
        <authorList>
            <person name="Partida-Martinez L.P."/>
        </authorList>
    </citation>
    <scope>NUCLEOTIDE SEQUENCE [LARGE SCALE GENOMIC DNA]</scope>
    <source>
        <strain evidence="3">AT2.8</strain>
    </source>
</reference>
<organism evidence="2 3">
    <name type="scientific">Neobacillus niacini</name>
    <dbReference type="NCBI Taxonomy" id="86668"/>
    <lineage>
        <taxon>Bacteria</taxon>
        <taxon>Bacillati</taxon>
        <taxon>Bacillota</taxon>
        <taxon>Bacilli</taxon>
        <taxon>Bacillales</taxon>
        <taxon>Bacillaceae</taxon>
        <taxon>Neobacillus</taxon>
    </lineage>
</organism>
<gene>
    <name evidence="2" type="ORF">F4694_003378</name>
</gene>